<gene>
    <name evidence="5" type="ORF">MFIFM68171_10221</name>
</gene>
<reference evidence="5 6" key="1">
    <citation type="submission" date="2024-09" db="EMBL/GenBank/DDBJ databases">
        <title>Itraconazole resistance in Madurella fahalii resulting from another homologue of gene encoding cytochrome P450 14-alpha sterol demethylase (CYP51).</title>
        <authorList>
            <person name="Yoshioka I."/>
            <person name="Fahal A.H."/>
            <person name="Kaneko S."/>
            <person name="Yaguchi T."/>
        </authorList>
    </citation>
    <scope>NUCLEOTIDE SEQUENCE [LARGE SCALE GENOMIC DNA]</scope>
    <source>
        <strain evidence="5 6">IFM 68171</strain>
    </source>
</reference>
<comment type="caution">
    <text evidence="5">The sequence shown here is derived from an EMBL/GenBank/DDBJ whole genome shotgun (WGS) entry which is preliminary data.</text>
</comment>
<evidence type="ECO:0000256" key="3">
    <source>
        <dbReference type="ARBA" id="ARBA00022833"/>
    </source>
</evidence>
<dbReference type="InterPro" id="IPR006913">
    <property type="entry name" value="CENP-V/GFA"/>
</dbReference>
<dbReference type="EMBL" id="BAAFSV010000006">
    <property type="protein sequence ID" value="GAB1320011.1"/>
    <property type="molecule type" value="Genomic_DNA"/>
</dbReference>
<dbReference type="PANTHER" id="PTHR28620:SF1">
    <property type="entry name" value="CENP-V_GFA DOMAIN-CONTAINING PROTEIN"/>
    <property type="match status" value="1"/>
</dbReference>
<dbReference type="PROSITE" id="PS51891">
    <property type="entry name" value="CENP_V_GFA"/>
    <property type="match status" value="1"/>
</dbReference>
<name>A0ABQ0GQI7_9PEZI</name>
<protein>
    <submittedName>
        <fullName evidence="5">Centromere protein V</fullName>
    </submittedName>
</protein>
<evidence type="ECO:0000313" key="6">
    <source>
        <dbReference type="Proteomes" id="UP001628179"/>
    </source>
</evidence>
<comment type="similarity">
    <text evidence="1">Belongs to the Gfa family.</text>
</comment>
<dbReference type="RefSeq" id="XP_070921741.1">
    <property type="nucleotide sequence ID" value="XM_071065640.1"/>
</dbReference>
<dbReference type="Pfam" id="PF04828">
    <property type="entry name" value="GFA"/>
    <property type="match status" value="1"/>
</dbReference>
<dbReference type="InterPro" id="IPR052355">
    <property type="entry name" value="CENP-V-like"/>
</dbReference>
<keyword evidence="6" id="KW-1185">Reference proteome</keyword>
<dbReference type="InterPro" id="IPR011057">
    <property type="entry name" value="Mss4-like_sf"/>
</dbReference>
<dbReference type="SUPFAM" id="SSF51316">
    <property type="entry name" value="Mss4-like"/>
    <property type="match status" value="1"/>
</dbReference>
<feature type="domain" description="CENP-V/GFA" evidence="4">
    <location>
        <begin position="11"/>
        <end position="134"/>
    </location>
</feature>
<accession>A0ABQ0GQI7</accession>
<proteinExistence type="inferred from homology"/>
<dbReference type="Proteomes" id="UP001628179">
    <property type="component" value="Unassembled WGS sequence"/>
</dbReference>
<keyword evidence="3" id="KW-0862">Zinc</keyword>
<dbReference type="PANTHER" id="PTHR28620">
    <property type="entry name" value="CENTROMERE PROTEIN V"/>
    <property type="match status" value="1"/>
</dbReference>
<evidence type="ECO:0000259" key="4">
    <source>
        <dbReference type="PROSITE" id="PS51891"/>
    </source>
</evidence>
<evidence type="ECO:0000256" key="2">
    <source>
        <dbReference type="ARBA" id="ARBA00022723"/>
    </source>
</evidence>
<evidence type="ECO:0000256" key="1">
    <source>
        <dbReference type="ARBA" id="ARBA00005495"/>
    </source>
</evidence>
<dbReference type="GeneID" id="98180963"/>
<dbReference type="Gene3D" id="2.170.150.70">
    <property type="match status" value="1"/>
</dbReference>
<organism evidence="5 6">
    <name type="scientific">Madurella fahalii</name>
    <dbReference type="NCBI Taxonomy" id="1157608"/>
    <lineage>
        <taxon>Eukaryota</taxon>
        <taxon>Fungi</taxon>
        <taxon>Dikarya</taxon>
        <taxon>Ascomycota</taxon>
        <taxon>Pezizomycotina</taxon>
        <taxon>Sordariomycetes</taxon>
        <taxon>Sordariomycetidae</taxon>
        <taxon>Sordariales</taxon>
        <taxon>Sordariales incertae sedis</taxon>
        <taxon>Madurella</taxon>
    </lineage>
</organism>
<sequence>MSTSTDNLKTYTGGCHCGAIRYSVALDLSGPNPEATKCNCSICLKTNRVGVEVTDPEKNFKLLSPASLDDVPDYSFYTKSTHHRFCNKCGIHCFLHGRIVMQGKEISYFGLNAVTLDPDQEGLDLRNFKVGYWDGKEENWTAAIADKPYPGGIY</sequence>
<evidence type="ECO:0000313" key="5">
    <source>
        <dbReference type="EMBL" id="GAB1320011.1"/>
    </source>
</evidence>
<keyword evidence="2" id="KW-0479">Metal-binding</keyword>